<protein>
    <submittedName>
        <fullName evidence="2">Uncharacterized protein</fullName>
    </submittedName>
</protein>
<keyword evidence="1" id="KW-0812">Transmembrane</keyword>
<dbReference type="EMBL" id="MAUJ01000001">
    <property type="protein sequence ID" value="OCQ24054.1"/>
    <property type="molecule type" value="Genomic_DNA"/>
</dbReference>
<feature type="transmembrane region" description="Helical" evidence="1">
    <location>
        <begin position="20"/>
        <end position="42"/>
    </location>
</feature>
<dbReference type="AlphaFoldDB" id="A0A1C0TXT2"/>
<name>A0A1C0TXT2_9GAMM</name>
<evidence type="ECO:0000313" key="3">
    <source>
        <dbReference type="Proteomes" id="UP000093366"/>
    </source>
</evidence>
<accession>A0A1C0TXT2</accession>
<comment type="caution">
    <text evidence="2">The sequence shown here is derived from an EMBL/GenBank/DDBJ whole genome shotgun (WGS) entry which is preliminary data.</text>
</comment>
<gene>
    <name evidence="2" type="ORF">A7985_05295</name>
</gene>
<evidence type="ECO:0000256" key="1">
    <source>
        <dbReference type="SAM" id="Phobius"/>
    </source>
</evidence>
<dbReference type="Proteomes" id="UP000093366">
    <property type="component" value="Unassembled WGS sequence"/>
</dbReference>
<proteinExistence type="predicted"/>
<sequence length="87" mass="9418">MTAAAVQLYLSPPAFTFGHYFFSALMALLAAYLVSSICEYLAVAESARLGFIGVGTYMAPNLFEGLNNLGQRFSKDPLNVINKFGSK</sequence>
<reference evidence="3" key="1">
    <citation type="submission" date="2016-07" db="EMBL/GenBank/DDBJ databases">
        <authorList>
            <person name="Florea S."/>
            <person name="Webb J.S."/>
            <person name="Jaromczyk J."/>
            <person name="Schardl C.L."/>
        </authorList>
    </citation>
    <scope>NUCLEOTIDE SEQUENCE [LARGE SCALE GENOMIC DNA]</scope>
    <source>
        <strain evidence="3">IPB1</strain>
    </source>
</reference>
<keyword evidence="1" id="KW-0472">Membrane</keyword>
<evidence type="ECO:0000313" key="2">
    <source>
        <dbReference type="EMBL" id="OCQ24054.1"/>
    </source>
</evidence>
<organism evidence="2 3">
    <name type="scientific">Pseudoalteromonas luteoviolacea</name>
    <dbReference type="NCBI Taxonomy" id="43657"/>
    <lineage>
        <taxon>Bacteria</taxon>
        <taxon>Pseudomonadati</taxon>
        <taxon>Pseudomonadota</taxon>
        <taxon>Gammaproteobacteria</taxon>
        <taxon>Alteromonadales</taxon>
        <taxon>Pseudoalteromonadaceae</taxon>
        <taxon>Pseudoalteromonas</taxon>
    </lineage>
</organism>
<keyword evidence="1" id="KW-1133">Transmembrane helix</keyword>